<feature type="compositionally biased region" description="Polar residues" evidence="2">
    <location>
        <begin position="68"/>
        <end position="86"/>
    </location>
</feature>
<feature type="domain" description="Peptidase S1" evidence="3">
    <location>
        <begin position="1"/>
        <end position="81"/>
    </location>
</feature>
<accession>A0A7K9DU33</accession>
<organism evidence="4 5">
    <name type="scientific">Hemiprocne comata</name>
    <dbReference type="NCBI Taxonomy" id="243314"/>
    <lineage>
        <taxon>Eukaryota</taxon>
        <taxon>Metazoa</taxon>
        <taxon>Chordata</taxon>
        <taxon>Craniata</taxon>
        <taxon>Vertebrata</taxon>
        <taxon>Euteleostomi</taxon>
        <taxon>Archelosauria</taxon>
        <taxon>Archosauria</taxon>
        <taxon>Dinosauria</taxon>
        <taxon>Saurischia</taxon>
        <taxon>Theropoda</taxon>
        <taxon>Coelurosauria</taxon>
        <taxon>Aves</taxon>
        <taxon>Neognathae</taxon>
        <taxon>Neoaves</taxon>
        <taxon>Strisores</taxon>
        <taxon>Apodiformes</taxon>
        <taxon>Apodidae</taxon>
        <taxon>Hemiprocninae</taxon>
        <taxon>Hemiprocne</taxon>
    </lineage>
</organism>
<dbReference type="PANTHER" id="PTHR24271">
    <property type="entry name" value="KALLIKREIN-RELATED"/>
    <property type="match status" value="1"/>
</dbReference>
<gene>
    <name evidence="4" type="primary">Try3</name>
    <name evidence="4" type="ORF">HEMCOM_R15060</name>
</gene>
<protein>
    <submittedName>
        <fullName evidence="4">TRY3 protein</fullName>
    </submittedName>
</protein>
<dbReference type="Gene3D" id="2.40.10.10">
    <property type="entry name" value="Trypsin-like serine proteases"/>
    <property type="match status" value="1"/>
</dbReference>
<name>A0A7K9DU33_9AVES</name>
<evidence type="ECO:0000313" key="5">
    <source>
        <dbReference type="Proteomes" id="UP000518305"/>
    </source>
</evidence>
<sequence length="86" mass="9315">RAGEHSLMEMTGQEQFGVAQEVVVHPGYQALDGTSAYAHDLMLLRVDPPFTLTPYVQTLDLPRRPPATGTNCTVMGWGTITSPQGT</sequence>
<dbReference type="Proteomes" id="UP000518305">
    <property type="component" value="Unassembled WGS sequence"/>
</dbReference>
<evidence type="ECO:0000313" key="4">
    <source>
        <dbReference type="EMBL" id="NXG67712.1"/>
    </source>
</evidence>
<feature type="non-terminal residue" evidence="4">
    <location>
        <position position="1"/>
    </location>
</feature>
<dbReference type="GO" id="GO:0004252">
    <property type="term" value="F:serine-type endopeptidase activity"/>
    <property type="evidence" value="ECO:0007669"/>
    <property type="project" value="InterPro"/>
</dbReference>
<dbReference type="EMBL" id="VWZJ01020784">
    <property type="protein sequence ID" value="NXG67712.1"/>
    <property type="molecule type" value="Genomic_DNA"/>
</dbReference>
<dbReference type="GO" id="GO:0006508">
    <property type="term" value="P:proteolysis"/>
    <property type="evidence" value="ECO:0007669"/>
    <property type="project" value="InterPro"/>
</dbReference>
<dbReference type="InterPro" id="IPR001254">
    <property type="entry name" value="Trypsin_dom"/>
</dbReference>
<evidence type="ECO:0000256" key="1">
    <source>
        <dbReference type="ARBA" id="ARBA00023157"/>
    </source>
</evidence>
<reference evidence="4 5" key="1">
    <citation type="submission" date="2019-09" db="EMBL/GenBank/DDBJ databases">
        <title>Bird 10,000 Genomes (B10K) Project - Family phase.</title>
        <authorList>
            <person name="Zhang G."/>
        </authorList>
    </citation>
    <scope>NUCLEOTIDE SEQUENCE [LARGE SCALE GENOMIC DNA]</scope>
    <source>
        <strain evidence="4">B10K-DU-001-23</strain>
        <tissue evidence="4">Muscle</tissue>
    </source>
</reference>
<keyword evidence="5" id="KW-1185">Reference proteome</keyword>
<feature type="non-terminal residue" evidence="4">
    <location>
        <position position="86"/>
    </location>
</feature>
<dbReference type="InterPro" id="IPR043504">
    <property type="entry name" value="Peptidase_S1_PA_chymotrypsin"/>
</dbReference>
<proteinExistence type="predicted"/>
<comment type="caution">
    <text evidence="4">The sequence shown here is derived from an EMBL/GenBank/DDBJ whole genome shotgun (WGS) entry which is preliminary data.</text>
</comment>
<keyword evidence="1" id="KW-1015">Disulfide bond</keyword>
<feature type="region of interest" description="Disordered" evidence="2">
    <location>
        <begin position="64"/>
        <end position="86"/>
    </location>
</feature>
<dbReference type="SUPFAM" id="SSF50494">
    <property type="entry name" value="Trypsin-like serine proteases"/>
    <property type="match status" value="1"/>
</dbReference>
<dbReference type="GO" id="GO:0030141">
    <property type="term" value="C:secretory granule"/>
    <property type="evidence" value="ECO:0007669"/>
    <property type="project" value="TreeGrafter"/>
</dbReference>
<evidence type="ECO:0000259" key="3">
    <source>
        <dbReference type="Pfam" id="PF00089"/>
    </source>
</evidence>
<evidence type="ECO:0000256" key="2">
    <source>
        <dbReference type="SAM" id="MobiDB-lite"/>
    </source>
</evidence>
<dbReference type="AlphaFoldDB" id="A0A7K9DU33"/>
<dbReference type="InterPro" id="IPR009003">
    <property type="entry name" value="Peptidase_S1_PA"/>
</dbReference>
<dbReference type="OrthoDB" id="10059102at2759"/>
<dbReference type="Pfam" id="PF00089">
    <property type="entry name" value="Trypsin"/>
    <property type="match status" value="1"/>
</dbReference>
<dbReference type="PANTHER" id="PTHR24271:SF48">
    <property type="entry name" value="KALLIKREIN-14"/>
    <property type="match status" value="1"/>
</dbReference>